<dbReference type="RefSeq" id="WP_133755391.1">
    <property type="nucleotide sequence ID" value="NZ_SOAW01000002.1"/>
</dbReference>
<evidence type="ECO:0000256" key="6">
    <source>
        <dbReference type="ARBA" id="ARBA00022842"/>
    </source>
</evidence>
<evidence type="ECO:0000313" key="13">
    <source>
        <dbReference type="EMBL" id="TDT31075.1"/>
    </source>
</evidence>
<dbReference type="GO" id="GO:0005886">
    <property type="term" value="C:plasma membrane"/>
    <property type="evidence" value="ECO:0007669"/>
    <property type="project" value="UniProtKB-SubCell"/>
</dbReference>
<dbReference type="PANTHER" id="PTHR46494">
    <property type="entry name" value="CORA FAMILY METAL ION TRANSPORTER (EUROFUNG)"/>
    <property type="match status" value="1"/>
</dbReference>
<dbReference type="PANTHER" id="PTHR46494:SF1">
    <property type="entry name" value="CORA FAMILY METAL ION TRANSPORTER (EUROFUNG)"/>
    <property type="match status" value="1"/>
</dbReference>
<proteinExistence type="inferred from homology"/>
<keyword evidence="3 12" id="KW-0813">Transport</keyword>
<sequence>MIVECALYRNGEKVALDCPRDDVAAVRAAGTESGDFTWVGLYEPPSEELEKVAEVFTLHPLAVEDALSAHQRPKLEQFGDVLLLCLKTLWYVDAADAVETGEVSVFVGPDFVLSVRHGQGAELQSARHALEDQAKVLAHGPFSVLYAVVDRIVDEYNQVATGLEEDVTEVEASVFSDQRRDDTNRIYVLKRELQEMRRAVYPLREPLRRLATSSVPGMSERSAPFFRDVADNLNLVADTVEGLESLLSSAFDAHLARISVQQNEDMRKISAGAALVVVPTLIAGIYGMNFTHMPELEWAFGYPMALGLMLASALGLIVLFKRSGWL</sequence>
<keyword evidence="6 12" id="KW-0460">Magnesium</keyword>
<comment type="caution">
    <text evidence="13">The sequence shown here is derived from an EMBL/GenBank/DDBJ whole genome shotgun (WGS) entry which is preliminary data.</text>
</comment>
<evidence type="ECO:0000256" key="2">
    <source>
        <dbReference type="ARBA" id="ARBA00009765"/>
    </source>
</evidence>
<gene>
    <name evidence="12" type="primary">corA</name>
    <name evidence="13" type="ORF">CLV29_2488</name>
</gene>
<organism evidence="13 14">
    <name type="scientific">Naumannella halotolerans</name>
    <dbReference type="NCBI Taxonomy" id="993414"/>
    <lineage>
        <taxon>Bacteria</taxon>
        <taxon>Bacillati</taxon>
        <taxon>Actinomycetota</taxon>
        <taxon>Actinomycetes</taxon>
        <taxon>Propionibacteriales</taxon>
        <taxon>Propionibacteriaceae</taxon>
        <taxon>Naumannella</taxon>
    </lineage>
</organism>
<evidence type="ECO:0000256" key="9">
    <source>
        <dbReference type="ARBA" id="ARBA00023136"/>
    </source>
</evidence>
<keyword evidence="9 12" id="KW-0472">Membrane</keyword>
<dbReference type="SUPFAM" id="SSF143865">
    <property type="entry name" value="CorA soluble domain-like"/>
    <property type="match status" value="1"/>
</dbReference>
<dbReference type="Pfam" id="PF01544">
    <property type="entry name" value="CorA"/>
    <property type="match status" value="1"/>
</dbReference>
<comment type="subcellular location">
    <subcellularLocation>
        <location evidence="1">Cell membrane</location>
        <topology evidence="1">Multi-pass membrane protein</topology>
    </subcellularLocation>
    <subcellularLocation>
        <location evidence="12">Membrane</location>
        <topology evidence="12">Multi-pass membrane protein</topology>
    </subcellularLocation>
</comment>
<comment type="catalytic activity">
    <reaction evidence="10">
        <text>Mg(2+)(in) = Mg(2+)(out)</text>
        <dbReference type="Rhea" id="RHEA:29827"/>
        <dbReference type="ChEBI" id="CHEBI:18420"/>
    </reaction>
</comment>
<accession>A0A4R7J243</accession>
<dbReference type="GO" id="GO:0015095">
    <property type="term" value="F:magnesium ion transmembrane transporter activity"/>
    <property type="evidence" value="ECO:0007669"/>
    <property type="project" value="UniProtKB-UniRule"/>
</dbReference>
<dbReference type="InterPro" id="IPR045863">
    <property type="entry name" value="CorA_TM1_TM2"/>
</dbReference>
<dbReference type="GO" id="GO:0050897">
    <property type="term" value="F:cobalt ion binding"/>
    <property type="evidence" value="ECO:0007669"/>
    <property type="project" value="TreeGrafter"/>
</dbReference>
<dbReference type="GO" id="GO:0000287">
    <property type="term" value="F:magnesium ion binding"/>
    <property type="evidence" value="ECO:0007669"/>
    <property type="project" value="TreeGrafter"/>
</dbReference>
<evidence type="ECO:0000256" key="12">
    <source>
        <dbReference type="RuleBase" id="RU362010"/>
    </source>
</evidence>
<keyword evidence="8 12" id="KW-0406">Ion transport</keyword>
<reference evidence="13 14" key="1">
    <citation type="submission" date="2019-03" db="EMBL/GenBank/DDBJ databases">
        <title>Genomic Encyclopedia of Archaeal and Bacterial Type Strains, Phase II (KMG-II): from individual species to whole genera.</title>
        <authorList>
            <person name="Goeker M."/>
        </authorList>
    </citation>
    <scope>NUCLEOTIDE SEQUENCE [LARGE SCALE GENOMIC DNA]</scope>
    <source>
        <strain evidence="13 14">DSM 24323</strain>
    </source>
</reference>
<dbReference type="Proteomes" id="UP000295371">
    <property type="component" value="Unassembled WGS sequence"/>
</dbReference>
<dbReference type="FunFam" id="1.20.58.340:FF:000004">
    <property type="entry name" value="Magnesium transport protein CorA"/>
    <property type="match status" value="1"/>
</dbReference>
<evidence type="ECO:0000256" key="1">
    <source>
        <dbReference type="ARBA" id="ARBA00004651"/>
    </source>
</evidence>
<keyword evidence="14" id="KW-1185">Reference proteome</keyword>
<dbReference type="InterPro" id="IPR004488">
    <property type="entry name" value="Mg/Co-transport_prot_CorA"/>
</dbReference>
<keyword evidence="5 12" id="KW-0812">Transmembrane</keyword>
<dbReference type="CDD" id="cd12830">
    <property type="entry name" value="MtCorA-like"/>
    <property type="match status" value="1"/>
</dbReference>
<dbReference type="EMBL" id="SOAW01000002">
    <property type="protein sequence ID" value="TDT31075.1"/>
    <property type="molecule type" value="Genomic_DNA"/>
</dbReference>
<dbReference type="Gene3D" id="3.30.460.20">
    <property type="entry name" value="CorA soluble domain-like"/>
    <property type="match status" value="1"/>
</dbReference>
<feature type="transmembrane region" description="Helical" evidence="12">
    <location>
        <begin position="269"/>
        <end position="288"/>
    </location>
</feature>
<dbReference type="NCBIfam" id="TIGR00383">
    <property type="entry name" value="corA"/>
    <property type="match status" value="1"/>
</dbReference>
<keyword evidence="7 12" id="KW-1133">Transmembrane helix</keyword>
<keyword evidence="4 12" id="KW-1003">Cell membrane</keyword>
<evidence type="ECO:0000256" key="5">
    <source>
        <dbReference type="ARBA" id="ARBA00022692"/>
    </source>
</evidence>
<dbReference type="InterPro" id="IPR045861">
    <property type="entry name" value="CorA_cytoplasmic_dom"/>
</dbReference>
<comment type="function">
    <text evidence="11">Mediates influx of magnesium ions. Alternates between open and closed states. Activated by low cytoplasmic Mg(2+) levels. Inactive when cytoplasmic Mg(2+) levels are high.</text>
</comment>
<evidence type="ECO:0000256" key="7">
    <source>
        <dbReference type="ARBA" id="ARBA00022989"/>
    </source>
</evidence>
<name>A0A4R7J243_9ACTN</name>
<evidence type="ECO:0000256" key="10">
    <source>
        <dbReference type="ARBA" id="ARBA00034269"/>
    </source>
</evidence>
<comment type="similarity">
    <text evidence="2 12">Belongs to the CorA metal ion transporter (MIT) (TC 1.A.35) family.</text>
</comment>
<feature type="transmembrane region" description="Helical" evidence="12">
    <location>
        <begin position="300"/>
        <end position="320"/>
    </location>
</feature>
<evidence type="ECO:0000256" key="11">
    <source>
        <dbReference type="ARBA" id="ARBA00045497"/>
    </source>
</evidence>
<dbReference type="Gene3D" id="1.20.58.340">
    <property type="entry name" value="Magnesium transport protein CorA, transmembrane region"/>
    <property type="match status" value="2"/>
</dbReference>
<evidence type="ECO:0000313" key="14">
    <source>
        <dbReference type="Proteomes" id="UP000295371"/>
    </source>
</evidence>
<dbReference type="GO" id="GO:0015087">
    <property type="term" value="F:cobalt ion transmembrane transporter activity"/>
    <property type="evidence" value="ECO:0007669"/>
    <property type="project" value="UniProtKB-UniRule"/>
</dbReference>
<dbReference type="AlphaFoldDB" id="A0A4R7J243"/>
<evidence type="ECO:0000256" key="3">
    <source>
        <dbReference type="ARBA" id="ARBA00022448"/>
    </source>
</evidence>
<evidence type="ECO:0000256" key="4">
    <source>
        <dbReference type="ARBA" id="ARBA00022475"/>
    </source>
</evidence>
<dbReference type="InterPro" id="IPR002523">
    <property type="entry name" value="MgTranspt_CorA/ZnTranspt_ZntB"/>
</dbReference>
<protein>
    <recommendedName>
        <fullName evidence="12">Magnesium transport protein CorA</fullName>
    </recommendedName>
</protein>
<evidence type="ECO:0000256" key="8">
    <source>
        <dbReference type="ARBA" id="ARBA00023065"/>
    </source>
</evidence>
<dbReference type="SUPFAM" id="SSF144083">
    <property type="entry name" value="Magnesium transport protein CorA, transmembrane region"/>
    <property type="match status" value="1"/>
</dbReference>
<dbReference type="OrthoDB" id="9803416at2"/>